<gene>
    <name evidence="2" type="ORF">BCR35DRAFT_293721</name>
</gene>
<organism evidence="2 3">
    <name type="scientific">Leucosporidium creatinivorum</name>
    <dbReference type="NCBI Taxonomy" id="106004"/>
    <lineage>
        <taxon>Eukaryota</taxon>
        <taxon>Fungi</taxon>
        <taxon>Dikarya</taxon>
        <taxon>Basidiomycota</taxon>
        <taxon>Pucciniomycotina</taxon>
        <taxon>Microbotryomycetes</taxon>
        <taxon>Leucosporidiales</taxon>
        <taxon>Leucosporidium</taxon>
    </lineage>
</organism>
<dbReference type="Proteomes" id="UP000193467">
    <property type="component" value="Unassembled WGS sequence"/>
</dbReference>
<dbReference type="EMBL" id="MCGR01000046">
    <property type="protein sequence ID" value="ORY73408.1"/>
    <property type="molecule type" value="Genomic_DNA"/>
</dbReference>
<dbReference type="AlphaFoldDB" id="A0A1Y2EPG7"/>
<evidence type="ECO:0000313" key="2">
    <source>
        <dbReference type="EMBL" id="ORY73408.1"/>
    </source>
</evidence>
<evidence type="ECO:0000313" key="3">
    <source>
        <dbReference type="Proteomes" id="UP000193467"/>
    </source>
</evidence>
<name>A0A1Y2EPG7_9BASI</name>
<feature type="region of interest" description="Disordered" evidence="1">
    <location>
        <begin position="325"/>
        <end position="346"/>
    </location>
</feature>
<dbReference type="SUPFAM" id="SSF53254">
    <property type="entry name" value="Phosphoglycerate mutase-like"/>
    <property type="match status" value="1"/>
</dbReference>
<protein>
    <submittedName>
        <fullName evidence="2">Histidine phosphatase superfamily</fullName>
    </submittedName>
</protein>
<dbReference type="GO" id="GO:0005737">
    <property type="term" value="C:cytoplasm"/>
    <property type="evidence" value="ECO:0007669"/>
    <property type="project" value="TreeGrafter"/>
</dbReference>
<dbReference type="PANTHER" id="PTHR48100:SF1">
    <property type="entry name" value="HISTIDINE PHOSPHATASE FAMILY PROTEIN-RELATED"/>
    <property type="match status" value="1"/>
</dbReference>
<evidence type="ECO:0000256" key="1">
    <source>
        <dbReference type="SAM" id="MobiDB-lite"/>
    </source>
</evidence>
<dbReference type="InterPro" id="IPR050275">
    <property type="entry name" value="PGM_Phosphatase"/>
</dbReference>
<dbReference type="OrthoDB" id="496981at2759"/>
<dbReference type="GO" id="GO:0016791">
    <property type="term" value="F:phosphatase activity"/>
    <property type="evidence" value="ECO:0007669"/>
    <property type="project" value="TreeGrafter"/>
</dbReference>
<dbReference type="CDD" id="cd07067">
    <property type="entry name" value="HP_PGM_like"/>
    <property type="match status" value="1"/>
</dbReference>
<dbReference type="Pfam" id="PF00300">
    <property type="entry name" value="His_Phos_1"/>
    <property type="match status" value="1"/>
</dbReference>
<dbReference type="InterPro" id="IPR013078">
    <property type="entry name" value="His_Pase_superF_clade-1"/>
</dbReference>
<dbReference type="Gene3D" id="3.40.50.1240">
    <property type="entry name" value="Phosphoglycerate mutase-like"/>
    <property type="match status" value="1"/>
</dbReference>
<reference evidence="2 3" key="1">
    <citation type="submission" date="2016-07" db="EMBL/GenBank/DDBJ databases">
        <title>Pervasive Adenine N6-methylation of Active Genes in Fungi.</title>
        <authorList>
            <consortium name="DOE Joint Genome Institute"/>
            <person name="Mondo S.J."/>
            <person name="Dannebaum R.O."/>
            <person name="Kuo R.C."/>
            <person name="Labutti K."/>
            <person name="Haridas S."/>
            <person name="Kuo A."/>
            <person name="Salamov A."/>
            <person name="Ahrendt S.R."/>
            <person name="Lipzen A."/>
            <person name="Sullivan W."/>
            <person name="Andreopoulos W.B."/>
            <person name="Clum A."/>
            <person name="Lindquist E."/>
            <person name="Daum C."/>
            <person name="Ramamoorthy G.K."/>
            <person name="Gryganskyi A."/>
            <person name="Culley D."/>
            <person name="Magnuson J.K."/>
            <person name="James T.Y."/>
            <person name="O'Malley M.A."/>
            <person name="Stajich J.E."/>
            <person name="Spatafora J.W."/>
            <person name="Visel A."/>
            <person name="Grigoriev I.V."/>
        </authorList>
    </citation>
    <scope>NUCLEOTIDE SEQUENCE [LARGE SCALE GENOMIC DNA]</scope>
    <source>
        <strain evidence="2 3">62-1032</strain>
    </source>
</reference>
<sequence length="346" mass="38916">MKLPTMLTQLLLSSSSSSPAEPSRTMDELQQRPVMGKVFTPTNYTVVRGFFLQDEPSFNSTTFDLLHSSFGLLSNSTSRWHSFRSSIDLLNSQANKHTTYKVLYVARHGEGWHNRAEEKYGTEEWNRRWSRLEGDGEMVWGPDPLLTPLGEQQARAVNEAWKEEIKDGVPLPMSLYSSPLSRSARTLEITWEDILIEPRGVRPLVREHLRETIGLHTCDKRSPKSVFAERFPSYKFEVPFSEHDQLWSPNFQESSIQQALRTQQVLNHLFATDPSPYISLTAHGGTIASLFRVVGHQPQEVKPGGFVPIVLKAVDYKSAESELLGGGASREAGPVPTALVGRRGEL</sequence>
<comment type="caution">
    <text evidence="2">The sequence shown here is derived from an EMBL/GenBank/DDBJ whole genome shotgun (WGS) entry which is preliminary data.</text>
</comment>
<keyword evidence="3" id="KW-1185">Reference proteome</keyword>
<dbReference type="InParanoid" id="A0A1Y2EPG7"/>
<proteinExistence type="predicted"/>
<dbReference type="InterPro" id="IPR029033">
    <property type="entry name" value="His_PPase_superfam"/>
</dbReference>
<dbReference type="SMART" id="SM00855">
    <property type="entry name" value="PGAM"/>
    <property type="match status" value="1"/>
</dbReference>
<accession>A0A1Y2EPG7</accession>
<dbReference type="PANTHER" id="PTHR48100">
    <property type="entry name" value="BROAD-SPECIFICITY PHOSPHATASE YOR283W-RELATED"/>
    <property type="match status" value="1"/>
</dbReference>